<feature type="active site" description="Tele-phosphohistidine intermediate" evidence="18">
    <location>
        <position position="186"/>
    </location>
</feature>
<evidence type="ECO:0000256" key="18">
    <source>
        <dbReference type="PIRSR" id="PIRSR000732-1"/>
    </source>
</evidence>
<sequence>MKGIGVSPGVSIGKVFLKEEIEIDIEKKSIHNIKEEVDRLNTCVHKSIEEIESLYKYTLKEVGEKEAEIFNAHKLMLEDPEFIGMINQKIEDEKVNVEWAVQEARNEYVQMLESLDNEYLRERAADVKDISSRLLKNLIGIKGVDLSSLEEECIVVADDLTPSDTAQMRKDKVLGFVTELGGRTSHTSIMARTLELPAVVGVKDITKNVKDEDFIIIDGNEGLIIINPSEEEIATYEKKKESYENFKEELNKLKGEESISKDGVKVEIAANIGTPKDIDKVLENDGEGVGLYRSEFLYMDREKLPTEEEQFEAYKVVAEKLDGRPLVIRTLDVGGDKDLPYLDLPKEMNPFLGYRAIRLCLDRTDIFKIQLRAILRASAYGNVKIMFPMISNIAELREAKAILEEVKSELRAENIEFDEELEVGIMVEIPSVAVQSDIFAKEVDFFSIGTNDLIQYSLAVDRGNQDISYLYSQYHPAVLRLINMTIENGHKEGIWVGMCGEAAGDEKLIPILLGMGLDEFSMSASSMLTARWIIKNISKAEMENKVKEVLNLDSPQDVEKYIEEEITSKI</sequence>
<evidence type="ECO:0000256" key="10">
    <source>
        <dbReference type="ARBA" id="ARBA00022597"/>
    </source>
</evidence>
<evidence type="ECO:0000256" key="6">
    <source>
        <dbReference type="ARBA" id="ARBA00012232"/>
    </source>
</evidence>
<comment type="caution">
    <text evidence="25">The sequence shown here is derived from an EMBL/GenBank/DDBJ whole genome shotgun (WGS) entry which is preliminary data.</text>
</comment>
<dbReference type="AlphaFoldDB" id="A0A9X2S684"/>
<comment type="function">
    <text evidence="3 17">General (non sugar-specific) component of the phosphoenolpyruvate-dependent sugar phosphotransferase system (sugar PTS). This major carbohydrate active-transport system catalyzes the phosphorylation of incoming sugar substrates concomitantly with their translocation across the cell membrane. Enzyme I transfers the phosphoryl group from phosphoenolpyruvate (PEP) to the phosphoryl carrier protein (HPr).</text>
</comment>
<evidence type="ECO:0000259" key="23">
    <source>
        <dbReference type="Pfam" id="PF02896"/>
    </source>
</evidence>
<evidence type="ECO:0000313" key="25">
    <source>
        <dbReference type="EMBL" id="MCR2043337.1"/>
    </source>
</evidence>
<dbReference type="InterPro" id="IPR006318">
    <property type="entry name" value="PTS_EI-like"/>
</dbReference>
<dbReference type="EMBL" id="JANJZL010000002">
    <property type="protein sequence ID" value="MCR2043337.1"/>
    <property type="molecule type" value="Genomic_DNA"/>
</dbReference>
<evidence type="ECO:0000256" key="3">
    <source>
        <dbReference type="ARBA" id="ARBA00002728"/>
    </source>
</evidence>
<evidence type="ECO:0000256" key="8">
    <source>
        <dbReference type="ARBA" id="ARBA00022448"/>
    </source>
</evidence>
<comment type="catalytic activity">
    <reaction evidence="1 17">
        <text>L-histidyl-[protein] + phosphoenolpyruvate = N(pros)-phospho-L-histidyl-[protein] + pyruvate</text>
        <dbReference type="Rhea" id="RHEA:23880"/>
        <dbReference type="Rhea" id="RHEA-COMP:9745"/>
        <dbReference type="Rhea" id="RHEA-COMP:9746"/>
        <dbReference type="ChEBI" id="CHEBI:15361"/>
        <dbReference type="ChEBI" id="CHEBI:29979"/>
        <dbReference type="ChEBI" id="CHEBI:58702"/>
        <dbReference type="ChEBI" id="CHEBI:64837"/>
        <dbReference type="EC" id="2.7.3.9"/>
    </reaction>
</comment>
<dbReference type="GO" id="GO:0005737">
    <property type="term" value="C:cytoplasm"/>
    <property type="evidence" value="ECO:0007669"/>
    <property type="project" value="UniProtKB-SubCell"/>
</dbReference>
<dbReference type="InterPro" id="IPR023151">
    <property type="entry name" value="PEP_util_CS"/>
</dbReference>
<evidence type="ECO:0000256" key="14">
    <source>
        <dbReference type="ARBA" id="ARBA00022777"/>
    </source>
</evidence>
<dbReference type="InterPro" id="IPR000121">
    <property type="entry name" value="PEP_util_C"/>
</dbReference>
<dbReference type="GO" id="GO:0016301">
    <property type="term" value="F:kinase activity"/>
    <property type="evidence" value="ECO:0007669"/>
    <property type="project" value="UniProtKB-KW"/>
</dbReference>
<feature type="binding site" evidence="20">
    <location>
        <position position="428"/>
    </location>
    <ligand>
        <name>Mg(2+)</name>
        <dbReference type="ChEBI" id="CHEBI:18420"/>
    </ligand>
</feature>
<keyword evidence="26" id="KW-1185">Reference proteome</keyword>
<keyword evidence="13 17" id="KW-0479">Metal-binding</keyword>
<keyword evidence="11 17" id="KW-0808">Transferase</keyword>
<dbReference type="PIRSF" id="PIRSF000732">
    <property type="entry name" value="PTS_enzyme_I"/>
    <property type="match status" value="1"/>
</dbReference>
<dbReference type="InterPro" id="IPR050499">
    <property type="entry name" value="PEP-utilizing_PTS_enzyme"/>
</dbReference>
<feature type="domain" description="PEP-utilising enzyme mobile" evidence="22">
    <location>
        <begin position="150"/>
        <end position="222"/>
    </location>
</feature>
<dbReference type="InterPro" id="IPR036618">
    <property type="entry name" value="PtsI_HPr-bd_sf"/>
</dbReference>
<proteinExistence type="inferred from homology"/>
<evidence type="ECO:0000256" key="21">
    <source>
        <dbReference type="SAM" id="Coils"/>
    </source>
</evidence>
<dbReference type="Pfam" id="PF00391">
    <property type="entry name" value="PEP-utilizers"/>
    <property type="match status" value="1"/>
</dbReference>
<dbReference type="InterPro" id="IPR036637">
    <property type="entry name" value="Phosphohistidine_dom_sf"/>
</dbReference>
<feature type="domain" description="Phosphotransferase system enzyme I N-terminal" evidence="24">
    <location>
        <begin position="2"/>
        <end position="123"/>
    </location>
</feature>
<reference evidence="25" key="1">
    <citation type="submission" date="2022-07" db="EMBL/GenBank/DDBJ databases">
        <title>Enhanced cultured diversity of the mouse gut microbiota enables custom-made synthetic communities.</title>
        <authorList>
            <person name="Afrizal A."/>
        </authorList>
    </citation>
    <scope>NUCLEOTIDE SEQUENCE</scope>
    <source>
        <strain evidence="25">DSM 29482</strain>
    </source>
</reference>
<dbReference type="SUPFAM" id="SSF52009">
    <property type="entry name" value="Phosphohistidine domain"/>
    <property type="match status" value="1"/>
</dbReference>
<feature type="active site" description="Proton donor" evidence="18">
    <location>
        <position position="499"/>
    </location>
</feature>
<dbReference type="Gene3D" id="3.50.30.10">
    <property type="entry name" value="Phosphohistidine domain"/>
    <property type="match status" value="1"/>
</dbReference>
<feature type="binding site" evidence="19">
    <location>
        <position position="293"/>
    </location>
    <ligand>
        <name>phosphoenolpyruvate</name>
        <dbReference type="ChEBI" id="CHEBI:58702"/>
    </ligand>
</feature>
<dbReference type="InterPro" id="IPR008731">
    <property type="entry name" value="PTS_EIN"/>
</dbReference>
<evidence type="ECO:0000256" key="17">
    <source>
        <dbReference type="PIRNR" id="PIRNR000732"/>
    </source>
</evidence>
<evidence type="ECO:0000256" key="15">
    <source>
        <dbReference type="ARBA" id="ARBA00022842"/>
    </source>
</evidence>
<evidence type="ECO:0000256" key="5">
    <source>
        <dbReference type="ARBA" id="ARBA00007837"/>
    </source>
</evidence>
<dbReference type="PRINTS" id="PR01736">
    <property type="entry name" value="PHPHTRNFRASE"/>
</dbReference>
<keyword evidence="8 17" id="KW-0813">Transport</keyword>
<evidence type="ECO:0000256" key="12">
    <source>
        <dbReference type="ARBA" id="ARBA00022683"/>
    </source>
</evidence>
<keyword evidence="15 17" id="KW-0460">Magnesium</keyword>
<dbReference type="OrthoDB" id="9765468at2"/>
<evidence type="ECO:0000256" key="20">
    <source>
        <dbReference type="PIRSR" id="PIRSR000732-3"/>
    </source>
</evidence>
<keyword evidence="10 17" id="KW-0762">Sugar transport</keyword>
<comment type="similarity">
    <text evidence="5 17">Belongs to the PEP-utilizing enzyme family.</text>
</comment>
<evidence type="ECO:0000313" key="26">
    <source>
        <dbReference type="Proteomes" id="UP001142078"/>
    </source>
</evidence>
<dbReference type="SUPFAM" id="SSF51621">
    <property type="entry name" value="Phosphoenolpyruvate/pyruvate domain"/>
    <property type="match status" value="1"/>
</dbReference>
<dbReference type="InterPro" id="IPR040442">
    <property type="entry name" value="Pyrv_kinase-like_dom_sf"/>
</dbReference>
<feature type="coiled-coil region" evidence="21">
    <location>
        <begin position="393"/>
        <end position="420"/>
    </location>
</feature>
<keyword evidence="9 17" id="KW-0963">Cytoplasm</keyword>
<dbReference type="PANTHER" id="PTHR46244">
    <property type="entry name" value="PHOSPHOENOLPYRUVATE-PROTEIN PHOSPHOTRANSFERASE"/>
    <property type="match status" value="1"/>
</dbReference>
<evidence type="ECO:0000256" key="11">
    <source>
        <dbReference type="ARBA" id="ARBA00022679"/>
    </source>
</evidence>
<dbReference type="EC" id="2.7.3.9" evidence="6 17"/>
<evidence type="ECO:0000256" key="1">
    <source>
        <dbReference type="ARBA" id="ARBA00000683"/>
    </source>
</evidence>
<evidence type="ECO:0000256" key="2">
    <source>
        <dbReference type="ARBA" id="ARBA00001946"/>
    </source>
</evidence>
<dbReference type="FunFam" id="3.20.20.60:FF:000007">
    <property type="entry name" value="Phosphoenolpyruvate-protein phosphotransferase"/>
    <property type="match status" value="1"/>
</dbReference>
<dbReference type="GO" id="GO:0046872">
    <property type="term" value="F:metal ion binding"/>
    <property type="evidence" value="ECO:0007669"/>
    <property type="project" value="UniProtKB-KW"/>
</dbReference>
<dbReference type="InterPro" id="IPR024692">
    <property type="entry name" value="PTS_EI"/>
</dbReference>
<feature type="binding site" evidence="19">
    <location>
        <begin position="451"/>
        <end position="452"/>
    </location>
    <ligand>
        <name>phosphoenolpyruvate</name>
        <dbReference type="ChEBI" id="CHEBI:58702"/>
    </ligand>
</feature>
<evidence type="ECO:0000256" key="4">
    <source>
        <dbReference type="ARBA" id="ARBA00004496"/>
    </source>
</evidence>
<gene>
    <name evidence="25" type="primary">ptsP</name>
    <name evidence="25" type="ORF">NSA23_04310</name>
</gene>
<dbReference type="Proteomes" id="UP001142078">
    <property type="component" value="Unassembled WGS sequence"/>
</dbReference>
<dbReference type="PANTHER" id="PTHR46244:SF3">
    <property type="entry name" value="PHOSPHOENOLPYRUVATE-PROTEIN PHOSPHOTRANSFERASE"/>
    <property type="match status" value="1"/>
</dbReference>
<dbReference type="GO" id="GO:0009401">
    <property type="term" value="P:phosphoenolpyruvate-dependent sugar phosphotransferase system"/>
    <property type="evidence" value="ECO:0007669"/>
    <property type="project" value="UniProtKB-KW"/>
</dbReference>
<keyword evidence="12 17" id="KW-0598">Phosphotransferase system</keyword>
<evidence type="ECO:0000256" key="7">
    <source>
        <dbReference type="ARBA" id="ARBA00016544"/>
    </source>
</evidence>
<feature type="binding site" evidence="20">
    <location>
        <position position="452"/>
    </location>
    <ligand>
        <name>Mg(2+)</name>
        <dbReference type="ChEBI" id="CHEBI:18420"/>
    </ligand>
</feature>
<dbReference type="RefSeq" id="WP_042678444.1">
    <property type="nucleotide sequence ID" value="NZ_CABKTM010000004.1"/>
</dbReference>
<dbReference type="GO" id="GO:0008965">
    <property type="term" value="F:phosphoenolpyruvate-protein phosphotransferase activity"/>
    <property type="evidence" value="ECO:0007669"/>
    <property type="project" value="UniProtKB-EC"/>
</dbReference>
<dbReference type="Pfam" id="PF02896">
    <property type="entry name" value="PEP-utilizers_C"/>
    <property type="match status" value="1"/>
</dbReference>
<organism evidence="25 26">
    <name type="scientific">Anaerosalibacter massiliensis</name>
    <dbReference type="NCBI Taxonomy" id="1347392"/>
    <lineage>
        <taxon>Bacteria</taxon>
        <taxon>Bacillati</taxon>
        <taxon>Bacillota</taxon>
        <taxon>Tissierellia</taxon>
        <taxon>Tissierellales</taxon>
        <taxon>Sporanaerobacteraceae</taxon>
        <taxon>Anaerosalibacter</taxon>
    </lineage>
</organism>
<evidence type="ECO:0000256" key="19">
    <source>
        <dbReference type="PIRSR" id="PIRSR000732-2"/>
    </source>
</evidence>
<feature type="domain" description="PEP-utilising enzyme C-terminal" evidence="23">
    <location>
        <begin position="248"/>
        <end position="537"/>
    </location>
</feature>
<dbReference type="Pfam" id="PF05524">
    <property type="entry name" value="PEP-utilisers_N"/>
    <property type="match status" value="1"/>
</dbReference>
<dbReference type="Gene3D" id="3.20.20.60">
    <property type="entry name" value="Phosphoenolpyruvate-binding domains"/>
    <property type="match status" value="1"/>
</dbReference>
<comment type="subcellular location">
    <subcellularLocation>
        <location evidence="4 17">Cytoplasm</location>
    </subcellularLocation>
</comment>
<keyword evidence="14 17" id="KW-0418">Kinase</keyword>
<name>A0A9X2S684_9FIRM</name>
<keyword evidence="21" id="KW-0175">Coiled coil</keyword>
<dbReference type="InterPro" id="IPR008279">
    <property type="entry name" value="PEP-util_enz_mobile_dom"/>
</dbReference>
<protein>
    <recommendedName>
        <fullName evidence="7 17">Phosphoenolpyruvate-protein phosphotransferase</fullName>
        <ecNumber evidence="6 17">2.7.3.9</ecNumber>
    </recommendedName>
    <alternativeName>
        <fullName evidence="16 17">Phosphotransferase system, enzyme I</fullName>
    </alternativeName>
</protein>
<evidence type="ECO:0000259" key="24">
    <source>
        <dbReference type="Pfam" id="PF05524"/>
    </source>
</evidence>
<feature type="binding site" evidence="19">
    <location>
        <position position="462"/>
    </location>
    <ligand>
        <name>phosphoenolpyruvate</name>
        <dbReference type="ChEBI" id="CHEBI:58702"/>
    </ligand>
</feature>
<evidence type="ECO:0000256" key="9">
    <source>
        <dbReference type="ARBA" id="ARBA00022490"/>
    </source>
</evidence>
<dbReference type="SUPFAM" id="SSF47831">
    <property type="entry name" value="Enzyme I of the PEP:sugar phosphotransferase system HPr-binding (sub)domain"/>
    <property type="match status" value="1"/>
</dbReference>
<dbReference type="PROSITE" id="PS00742">
    <property type="entry name" value="PEP_ENZYMES_2"/>
    <property type="match status" value="1"/>
</dbReference>
<evidence type="ECO:0000259" key="22">
    <source>
        <dbReference type="Pfam" id="PF00391"/>
    </source>
</evidence>
<feature type="binding site" evidence="19">
    <location>
        <position position="329"/>
    </location>
    <ligand>
        <name>phosphoenolpyruvate</name>
        <dbReference type="ChEBI" id="CHEBI:58702"/>
    </ligand>
</feature>
<evidence type="ECO:0000256" key="16">
    <source>
        <dbReference type="ARBA" id="ARBA00033235"/>
    </source>
</evidence>
<dbReference type="PROSITE" id="PS00370">
    <property type="entry name" value="PEP_ENZYMES_PHOS_SITE"/>
    <property type="match status" value="1"/>
</dbReference>
<comment type="cofactor">
    <cofactor evidence="2 17 20">
        <name>Mg(2+)</name>
        <dbReference type="ChEBI" id="CHEBI:18420"/>
    </cofactor>
</comment>
<dbReference type="InterPro" id="IPR015813">
    <property type="entry name" value="Pyrv/PenolPyrv_kinase-like_dom"/>
</dbReference>
<accession>A0A9X2S684</accession>
<dbReference type="InterPro" id="IPR018274">
    <property type="entry name" value="PEP_util_AS"/>
</dbReference>
<evidence type="ECO:0000256" key="13">
    <source>
        <dbReference type="ARBA" id="ARBA00022723"/>
    </source>
</evidence>
<dbReference type="Gene3D" id="1.10.274.10">
    <property type="entry name" value="PtsI, HPr-binding domain"/>
    <property type="match status" value="1"/>
</dbReference>
<dbReference type="NCBIfam" id="TIGR01417">
    <property type="entry name" value="PTS_I_fam"/>
    <property type="match status" value="1"/>
</dbReference>